<gene>
    <name evidence="1" type="ORF">MON40_06200</name>
</gene>
<protein>
    <submittedName>
        <fullName evidence="1">Uncharacterized protein</fullName>
    </submittedName>
</protein>
<reference evidence="1 2" key="1">
    <citation type="submission" date="2022-03" db="EMBL/GenBank/DDBJ databases">
        <title>Genome sequencing of Neisseria macacae.</title>
        <authorList>
            <person name="Baek M.-G."/>
        </authorList>
    </citation>
    <scope>NUCLEOTIDE SEQUENCE [LARGE SCALE GENOMIC DNA]</scope>
    <source>
        <strain evidence="1 2">ATCC 33926</strain>
    </source>
</reference>
<dbReference type="EMBL" id="CP094241">
    <property type="protein sequence ID" value="UNV86079.1"/>
    <property type="molecule type" value="Genomic_DNA"/>
</dbReference>
<dbReference type="Proteomes" id="UP000829455">
    <property type="component" value="Chromosome"/>
</dbReference>
<proteinExistence type="predicted"/>
<accession>A0ABY3YAW2</accession>
<sequence length="145" mass="17006">MIDYLNINLDSNFRKIKIKKDKPIVALISQNFLKTINCNNLFESIKQYPLFWIILIGEDSNILEDEFDNLLELESIKNNNMLNVVTTNFQFNDLIITDIEDIAYEFLFLPCPNGNCQYLSFLDLNHAADRKIFDFIETQLNNKTT</sequence>
<name>A0ABY3YAW2_9NEIS</name>
<evidence type="ECO:0000313" key="2">
    <source>
        <dbReference type="Proteomes" id="UP000829455"/>
    </source>
</evidence>
<evidence type="ECO:0000313" key="1">
    <source>
        <dbReference type="EMBL" id="UNV86079.1"/>
    </source>
</evidence>
<dbReference type="RefSeq" id="WP_242926032.1">
    <property type="nucleotide sequence ID" value="NZ_CP094241.1"/>
</dbReference>
<organism evidence="1 2">
    <name type="scientific">Neisseria macacae ATCC 33926</name>
    <dbReference type="NCBI Taxonomy" id="997348"/>
    <lineage>
        <taxon>Bacteria</taxon>
        <taxon>Pseudomonadati</taxon>
        <taxon>Pseudomonadota</taxon>
        <taxon>Betaproteobacteria</taxon>
        <taxon>Neisseriales</taxon>
        <taxon>Neisseriaceae</taxon>
        <taxon>Neisseria</taxon>
    </lineage>
</organism>
<keyword evidence="2" id="KW-1185">Reference proteome</keyword>